<feature type="compositionally biased region" description="Polar residues" evidence="6">
    <location>
        <begin position="75"/>
        <end position="85"/>
    </location>
</feature>
<dbReference type="InterPro" id="IPR027417">
    <property type="entry name" value="P-loop_NTPase"/>
</dbReference>
<keyword evidence="5" id="KW-0067">ATP-binding</keyword>
<dbReference type="GO" id="GO:0003724">
    <property type="term" value="F:RNA helicase activity"/>
    <property type="evidence" value="ECO:0007669"/>
    <property type="project" value="UniProtKB-EC"/>
</dbReference>
<dbReference type="CDD" id="cd18787">
    <property type="entry name" value="SF2_C_DEAD"/>
    <property type="match status" value="1"/>
</dbReference>
<dbReference type="SMART" id="SM00490">
    <property type="entry name" value="HELICc"/>
    <property type="match status" value="1"/>
</dbReference>
<evidence type="ECO:0000313" key="9">
    <source>
        <dbReference type="Ensembl" id="ENSPTEP00000011933.1"/>
    </source>
</evidence>
<dbReference type="Pfam" id="PF00271">
    <property type="entry name" value="Helicase_C"/>
    <property type="match status" value="1"/>
</dbReference>
<dbReference type="CDD" id="cd17963">
    <property type="entry name" value="DEADc_DDX19_DDX25"/>
    <property type="match status" value="1"/>
</dbReference>
<name>A0A8C9H6S9_9PRIM</name>
<organism evidence="9 10">
    <name type="scientific">Piliocolobus tephrosceles</name>
    <name type="common">Ugandan red Colobus</name>
    <dbReference type="NCBI Taxonomy" id="591936"/>
    <lineage>
        <taxon>Eukaryota</taxon>
        <taxon>Metazoa</taxon>
        <taxon>Chordata</taxon>
        <taxon>Craniata</taxon>
        <taxon>Vertebrata</taxon>
        <taxon>Euteleostomi</taxon>
        <taxon>Mammalia</taxon>
        <taxon>Eutheria</taxon>
        <taxon>Euarchontoglires</taxon>
        <taxon>Primates</taxon>
        <taxon>Haplorrhini</taxon>
        <taxon>Catarrhini</taxon>
        <taxon>Cercopithecidae</taxon>
        <taxon>Colobinae</taxon>
        <taxon>Piliocolobus</taxon>
    </lineage>
</organism>
<dbReference type="PANTHER" id="PTHR47958">
    <property type="entry name" value="ATP-DEPENDENT RNA HELICASE DBP3"/>
    <property type="match status" value="1"/>
</dbReference>
<sequence>MMNSQGLNMNTDSGKMLNSLNTLNKTQQKQDSEKNDSEKDDSEKNDSKKDDSKKDDSETKDTNETSNDIKKSNQKSDSCNINSNLKNEKENNMFKTPTKLSDCENNSQLINLIGYVNMNPNAVSSLVNNPMKNTEVGDNKFMNNNNNNNNSTKDKKLEIGYENQSDIKNSTEDDKNNTTRIKTKYDKLIEDNDEYEVEDTINQQNVEPFEDEAVSLINNLNIKDDDKNKASYTDNTLNSGNKDISITQNMDMNKFNMHLYELSKFDIYKSDMNKTGINDGNNTSVMNSIANVASLTGTVSSSLQHNDLYGENKFNNYNNEQHEDMKLYHSKNTWEQLKIDNELIQILTYLKFFHPSKIQACALPYILQGNKNLIAQSQNGSGKTLTFVIAMLSKINRRLRNLQALCICPTRELAQQNYEVVNSFGKHLGLNIFLAVPLCPKYNKNSGYQIYVGTPGKSLDFFKRRYIDSENIKIFVLDEADDLIDIKNNMSSQVEAIKKFIPRTCQMLLFSATYNDDVRVFADQFAPSATKISVKHENLTLKCVKQYYLITETEEAKYYYLSELYCSMTISQCVIFVNSKKSAYDLYYFMTENNHNVTLICADSVISRSTKNKIQKANVINMDPKTRDSLMSDFKKGISKVLICTDLLSRGIDVPSISLVINFDLPYIYEGRINNMNLASQRVNMETYIHRIGRTGRFGTKGMSINFIRKDQLPHIRQIEKFYKCVIADLEFDSELMINSLTKVQN</sequence>
<dbReference type="GO" id="GO:0005524">
    <property type="term" value="F:ATP binding"/>
    <property type="evidence" value="ECO:0007669"/>
    <property type="project" value="UniProtKB-KW"/>
</dbReference>
<dbReference type="InterPro" id="IPR014001">
    <property type="entry name" value="Helicase_ATP-bd"/>
</dbReference>
<evidence type="ECO:0000259" key="8">
    <source>
        <dbReference type="PROSITE" id="PS51194"/>
    </source>
</evidence>
<keyword evidence="3" id="KW-0378">Hydrolase</keyword>
<evidence type="ECO:0000256" key="5">
    <source>
        <dbReference type="ARBA" id="ARBA00022840"/>
    </source>
</evidence>
<keyword evidence="4" id="KW-0347">Helicase</keyword>
<evidence type="ECO:0000256" key="2">
    <source>
        <dbReference type="ARBA" id="ARBA00022741"/>
    </source>
</evidence>
<evidence type="ECO:0000313" key="10">
    <source>
        <dbReference type="Proteomes" id="UP000694416"/>
    </source>
</evidence>
<protein>
    <recommendedName>
        <fullName evidence="1">RNA helicase</fullName>
        <ecNumber evidence="1">3.6.4.13</ecNumber>
    </recommendedName>
</protein>
<dbReference type="GO" id="GO:0003676">
    <property type="term" value="F:nucleic acid binding"/>
    <property type="evidence" value="ECO:0007669"/>
    <property type="project" value="InterPro"/>
</dbReference>
<dbReference type="InterPro" id="IPR011545">
    <property type="entry name" value="DEAD/DEAH_box_helicase_dom"/>
</dbReference>
<dbReference type="EC" id="3.6.4.13" evidence="1"/>
<feature type="domain" description="Helicase C-terminal" evidence="8">
    <location>
        <begin position="560"/>
        <end position="738"/>
    </location>
</feature>
<dbReference type="PROSITE" id="PS51192">
    <property type="entry name" value="HELICASE_ATP_BIND_1"/>
    <property type="match status" value="1"/>
</dbReference>
<feature type="region of interest" description="Disordered" evidence="6">
    <location>
        <begin position="1"/>
        <end position="100"/>
    </location>
</feature>
<dbReference type="PROSITE" id="PS51194">
    <property type="entry name" value="HELICASE_CTER"/>
    <property type="match status" value="1"/>
</dbReference>
<dbReference type="Pfam" id="PF00270">
    <property type="entry name" value="DEAD"/>
    <property type="match status" value="1"/>
</dbReference>
<keyword evidence="2" id="KW-0547">Nucleotide-binding</keyword>
<dbReference type="Gene3D" id="3.40.50.300">
    <property type="entry name" value="P-loop containing nucleotide triphosphate hydrolases"/>
    <property type="match status" value="2"/>
</dbReference>
<dbReference type="InterPro" id="IPR001650">
    <property type="entry name" value="Helicase_C-like"/>
</dbReference>
<evidence type="ECO:0000256" key="3">
    <source>
        <dbReference type="ARBA" id="ARBA00022801"/>
    </source>
</evidence>
<feature type="compositionally biased region" description="Basic and acidic residues" evidence="6">
    <location>
        <begin position="28"/>
        <end position="71"/>
    </location>
</feature>
<accession>A0A8C9H6S9</accession>
<dbReference type="GO" id="GO:0016787">
    <property type="term" value="F:hydrolase activity"/>
    <property type="evidence" value="ECO:0007669"/>
    <property type="project" value="UniProtKB-KW"/>
</dbReference>
<evidence type="ECO:0000256" key="6">
    <source>
        <dbReference type="SAM" id="MobiDB-lite"/>
    </source>
</evidence>
<evidence type="ECO:0000256" key="1">
    <source>
        <dbReference type="ARBA" id="ARBA00012552"/>
    </source>
</evidence>
<reference evidence="9" key="1">
    <citation type="submission" date="2025-08" db="UniProtKB">
        <authorList>
            <consortium name="Ensembl"/>
        </authorList>
    </citation>
    <scope>IDENTIFICATION</scope>
</reference>
<dbReference type="AlphaFoldDB" id="A0A8C9H6S9"/>
<dbReference type="Ensembl" id="ENSPTET00000017976.1">
    <property type="protein sequence ID" value="ENSPTEP00000011933.1"/>
    <property type="gene ID" value="ENSPTEG00000013413.1"/>
</dbReference>
<evidence type="ECO:0000256" key="4">
    <source>
        <dbReference type="ARBA" id="ARBA00022806"/>
    </source>
</evidence>
<dbReference type="Proteomes" id="UP000694416">
    <property type="component" value="Unplaced"/>
</dbReference>
<reference evidence="9" key="2">
    <citation type="submission" date="2025-09" db="UniProtKB">
        <authorList>
            <consortium name="Ensembl"/>
        </authorList>
    </citation>
    <scope>IDENTIFICATION</scope>
</reference>
<dbReference type="SUPFAM" id="SSF52540">
    <property type="entry name" value="P-loop containing nucleoside triphosphate hydrolases"/>
    <property type="match status" value="1"/>
</dbReference>
<proteinExistence type="predicted"/>
<evidence type="ECO:0000259" key="7">
    <source>
        <dbReference type="PROSITE" id="PS51192"/>
    </source>
</evidence>
<dbReference type="SMART" id="SM00487">
    <property type="entry name" value="DEXDc"/>
    <property type="match status" value="1"/>
</dbReference>
<feature type="compositionally biased region" description="Polar residues" evidence="6">
    <location>
        <begin position="1"/>
        <end position="27"/>
    </location>
</feature>
<feature type="domain" description="Helicase ATP-binding" evidence="7">
    <location>
        <begin position="364"/>
        <end position="532"/>
    </location>
</feature>
<keyword evidence="10" id="KW-1185">Reference proteome</keyword>